<keyword evidence="1" id="KW-0732">Signal</keyword>
<name>A0ABD1JB52_9TELE</name>
<feature type="chain" id="PRO_5044802571" description="Type-4 ice-structuring protein LS-12" evidence="1">
    <location>
        <begin position="21"/>
        <end position="131"/>
    </location>
</feature>
<evidence type="ECO:0008006" key="4">
    <source>
        <dbReference type="Google" id="ProtNLM"/>
    </source>
</evidence>
<reference evidence="2 3" key="1">
    <citation type="submission" date="2024-09" db="EMBL/GenBank/DDBJ databases">
        <title>A chromosome-level genome assembly of Gray's grenadier anchovy, Coilia grayii.</title>
        <authorList>
            <person name="Fu Z."/>
        </authorList>
    </citation>
    <scope>NUCLEOTIDE SEQUENCE [LARGE SCALE GENOMIC DNA]</scope>
    <source>
        <strain evidence="2">G4</strain>
        <tissue evidence="2">Muscle</tissue>
    </source>
</reference>
<dbReference type="AlphaFoldDB" id="A0ABD1JB52"/>
<dbReference type="Proteomes" id="UP001591681">
    <property type="component" value="Unassembled WGS sequence"/>
</dbReference>
<protein>
    <recommendedName>
        <fullName evidence="4">Type-4 ice-structuring protein LS-12</fullName>
    </recommendedName>
</protein>
<dbReference type="EMBL" id="JBHFQA010000017">
    <property type="protein sequence ID" value="KAL2084413.1"/>
    <property type="molecule type" value="Genomic_DNA"/>
</dbReference>
<evidence type="ECO:0000313" key="3">
    <source>
        <dbReference type="Proteomes" id="UP001591681"/>
    </source>
</evidence>
<gene>
    <name evidence="2" type="ORF">ACEWY4_019931</name>
</gene>
<comment type="caution">
    <text evidence="2">The sequence shown here is derived from an EMBL/GenBank/DDBJ whole genome shotgun (WGS) entry which is preliminary data.</text>
</comment>
<evidence type="ECO:0000256" key="1">
    <source>
        <dbReference type="SAM" id="SignalP"/>
    </source>
</evidence>
<sequence length="131" mass="14269">MKFTLAVALVMLVISQGTESASLVKPDFSAEIGKVTKYFEDLGKMLTTTSTELVEKVKAYELTSQAGSLLQTLEKIQQDLTPLAASIEKQLKPLSESVQAQIKPLAHSIEAQVEDLLKKVVTQTKALLPPQ</sequence>
<feature type="signal peptide" evidence="1">
    <location>
        <begin position="1"/>
        <end position="20"/>
    </location>
</feature>
<dbReference type="SUPFAM" id="SSF58113">
    <property type="entry name" value="Apolipoprotein A-I"/>
    <property type="match status" value="1"/>
</dbReference>
<keyword evidence="3" id="KW-1185">Reference proteome</keyword>
<organism evidence="2 3">
    <name type="scientific">Coilia grayii</name>
    <name type="common">Gray's grenadier anchovy</name>
    <dbReference type="NCBI Taxonomy" id="363190"/>
    <lineage>
        <taxon>Eukaryota</taxon>
        <taxon>Metazoa</taxon>
        <taxon>Chordata</taxon>
        <taxon>Craniata</taxon>
        <taxon>Vertebrata</taxon>
        <taxon>Euteleostomi</taxon>
        <taxon>Actinopterygii</taxon>
        <taxon>Neopterygii</taxon>
        <taxon>Teleostei</taxon>
        <taxon>Clupei</taxon>
        <taxon>Clupeiformes</taxon>
        <taxon>Clupeoidei</taxon>
        <taxon>Engraulidae</taxon>
        <taxon>Coilinae</taxon>
        <taxon>Coilia</taxon>
    </lineage>
</organism>
<dbReference type="Gene3D" id="6.10.250.100">
    <property type="match status" value="1"/>
</dbReference>
<proteinExistence type="predicted"/>
<evidence type="ECO:0000313" key="2">
    <source>
        <dbReference type="EMBL" id="KAL2084413.1"/>
    </source>
</evidence>
<accession>A0ABD1JB52</accession>